<evidence type="ECO:0000256" key="13">
    <source>
        <dbReference type="ARBA" id="ARBA00080273"/>
    </source>
</evidence>
<dbReference type="PROSITE" id="PS50262">
    <property type="entry name" value="G_PROTEIN_RECEP_F1_2"/>
    <property type="match status" value="1"/>
</dbReference>
<dbReference type="Gene3D" id="1.20.1070.10">
    <property type="entry name" value="Rhodopsin 7-helix transmembrane proteins"/>
    <property type="match status" value="1"/>
</dbReference>
<evidence type="ECO:0000256" key="9">
    <source>
        <dbReference type="ARBA" id="ARBA00023180"/>
    </source>
</evidence>
<sequence length="411" mass="45759">MSGEFTDSNYEGSAGFVNASSFNFSCIFNTTNRSSGGIHLPDFGKTDFGGDGAAVVRIIISVIYSVVCALGLVGNLLVLYLMKSKQVWKKSSINLFVTSLAVTDFQFVLTLPFWAVENALDFNWVFGKAMCKIVSYVTAMNMYASVFFLTAMSVVRYWSLASALKGRRRRTHCCSARCVTVFIWVAAVSAALPPAVFSTTVVVSNEELCLVKFPDSNGTVQFWLGLYQSQKVLLGFFVPLGIISACYLLLLRFISTKNINTSSAKRRAKVTKSVTIVVLSFFLCWLPNQALTAWGILVKLNVVPFSYEYYTMQEYVFPVSVCLAHSNSCLNPILYCLMRREFRKALKKLFWRMTSPTLTTIRPITATTKPEMYEQGHVALPVSAPEEPAVAFYPPGAVIYNDRRDLPLNST</sequence>
<feature type="domain" description="G-protein coupled receptors family 1 profile" evidence="15">
    <location>
        <begin position="74"/>
        <end position="335"/>
    </location>
</feature>
<feature type="transmembrane region" description="Helical" evidence="14">
    <location>
        <begin position="93"/>
        <end position="116"/>
    </location>
</feature>
<dbReference type="GO" id="GO:0009897">
    <property type="term" value="C:external side of plasma membrane"/>
    <property type="evidence" value="ECO:0007669"/>
    <property type="project" value="TreeGrafter"/>
</dbReference>
<dbReference type="GO" id="GO:0060326">
    <property type="term" value="P:cell chemotaxis"/>
    <property type="evidence" value="ECO:0007669"/>
    <property type="project" value="TreeGrafter"/>
</dbReference>
<feature type="transmembrane region" description="Helical" evidence="14">
    <location>
        <begin position="58"/>
        <end position="81"/>
    </location>
</feature>
<dbReference type="RefSeq" id="XP_008291980.1">
    <property type="nucleotide sequence ID" value="XM_008293758.1"/>
</dbReference>
<dbReference type="GO" id="GO:0019722">
    <property type="term" value="P:calcium-mediated signaling"/>
    <property type="evidence" value="ECO:0007669"/>
    <property type="project" value="TreeGrafter"/>
</dbReference>
<dbReference type="GO" id="GO:0016493">
    <property type="term" value="F:C-C chemokine receptor activity"/>
    <property type="evidence" value="ECO:0007669"/>
    <property type="project" value="TreeGrafter"/>
</dbReference>
<proteinExistence type="predicted"/>
<dbReference type="Pfam" id="PF00001">
    <property type="entry name" value="7tm_1"/>
    <property type="match status" value="1"/>
</dbReference>
<dbReference type="CTD" id="51289"/>
<dbReference type="FunFam" id="1.20.1070.10:FF:000216">
    <property type="entry name" value="Relaxin family peptide receptor 3"/>
    <property type="match status" value="1"/>
</dbReference>
<evidence type="ECO:0000256" key="7">
    <source>
        <dbReference type="ARBA" id="ARBA00023157"/>
    </source>
</evidence>
<protein>
    <recommendedName>
        <fullName evidence="12">Relaxin-3 receptor 1</fullName>
    </recommendedName>
    <alternativeName>
        <fullName evidence="13">Relaxin family peptide receptor 3</fullName>
    </alternativeName>
</protein>
<keyword evidence="6 14" id="KW-0472">Membrane</keyword>
<organism evidence="16 17">
    <name type="scientific">Stegastes partitus</name>
    <name type="common">bicolor damselfish</name>
    <dbReference type="NCBI Taxonomy" id="144197"/>
    <lineage>
        <taxon>Eukaryota</taxon>
        <taxon>Metazoa</taxon>
        <taxon>Chordata</taxon>
        <taxon>Craniata</taxon>
        <taxon>Vertebrata</taxon>
        <taxon>Euteleostomi</taxon>
        <taxon>Actinopterygii</taxon>
        <taxon>Neopterygii</taxon>
        <taxon>Teleostei</taxon>
        <taxon>Neoteleostei</taxon>
        <taxon>Acanthomorphata</taxon>
        <taxon>Ovalentaria</taxon>
        <taxon>Pomacentridae</taxon>
        <taxon>Stegastes</taxon>
    </lineage>
</organism>
<dbReference type="InterPro" id="IPR050119">
    <property type="entry name" value="CCR1-9-like"/>
</dbReference>
<dbReference type="GO" id="GO:0019957">
    <property type="term" value="F:C-C chemokine binding"/>
    <property type="evidence" value="ECO:0007669"/>
    <property type="project" value="TreeGrafter"/>
</dbReference>
<dbReference type="SUPFAM" id="SSF81321">
    <property type="entry name" value="Family A G protein-coupled receptor-like"/>
    <property type="match status" value="1"/>
</dbReference>
<evidence type="ECO:0000313" key="16">
    <source>
        <dbReference type="Proteomes" id="UP000694891"/>
    </source>
</evidence>
<dbReference type="Proteomes" id="UP000694891">
    <property type="component" value="Unplaced"/>
</dbReference>
<comment type="subcellular location">
    <subcellularLocation>
        <location evidence="1">Cell membrane</location>
        <topology evidence="1">Multi-pass membrane protein</topology>
    </subcellularLocation>
</comment>
<keyword evidence="16" id="KW-1185">Reference proteome</keyword>
<gene>
    <name evidence="17" type="primary">rxfp3</name>
</gene>
<keyword evidence="3 14" id="KW-0812">Transmembrane</keyword>
<accession>A0A9Y4KCS9</accession>
<dbReference type="GeneID" id="103366119"/>
<evidence type="ECO:0000259" key="15">
    <source>
        <dbReference type="PROSITE" id="PS50262"/>
    </source>
</evidence>
<dbReference type="InterPro" id="IPR000276">
    <property type="entry name" value="GPCR_Rhodpsn"/>
</dbReference>
<keyword evidence="7" id="KW-1015">Disulfide bond</keyword>
<keyword evidence="8 17" id="KW-0675">Receptor</keyword>
<feature type="transmembrane region" description="Helical" evidence="14">
    <location>
        <begin position="136"/>
        <end position="158"/>
    </location>
</feature>
<feature type="transmembrane region" description="Helical" evidence="14">
    <location>
        <begin position="232"/>
        <end position="254"/>
    </location>
</feature>
<dbReference type="InterPro" id="IPR017452">
    <property type="entry name" value="GPCR_Rhodpsn_7TM"/>
</dbReference>
<dbReference type="AlphaFoldDB" id="A0A9Y4KCS9"/>
<dbReference type="GO" id="GO:0006955">
    <property type="term" value="P:immune response"/>
    <property type="evidence" value="ECO:0007669"/>
    <property type="project" value="TreeGrafter"/>
</dbReference>
<dbReference type="PANTHER" id="PTHR10489">
    <property type="entry name" value="CELL ADHESION MOLECULE"/>
    <property type="match status" value="1"/>
</dbReference>
<dbReference type="PRINTS" id="PR00237">
    <property type="entry name" value="GPCRRHODOPSN"/>
</dbReference>
<keyword evidence="4 14" id="KW-1133">Transmembrane helix</keyword>
<evidence type="ECO:0000256" key="10">
    <source>
        <dbReference type="ARBA" id="ARBA00023224"/>
    </source>
</evidence>
<evidence type="ECO:0000256" key="4">
    <source>
        <dbReference type="ARBA" id="ARBA00022989"/>
    </source>
</evidence>
<keyword evidence="2" id="KW-1003">Cell membrane</keyword>
<dbReference type="PANTHER" id="PTHR10489:SF951">
    <property type="entry name" value="RELAXIN FAMILY PEPTIDE_INSL5 RECEPTOR 4"/>
    <property type="match status" value="1"/>
</dbReference>
<reference evidence="17" key="1">
    <citation type="submission" date="2025-08" db="UniProtKB">
        <authorList>
            <consortium name="RefSeq"/>
        </authorList>
    </citation>
    <scope>IDENTIFICATION</scope>
</reference>
<evidence type="ECO:0000256" key="1">
    <source>
        <dbReference type="ARBA" id="ARBA00004651"/>
    </source>
</evidence>
<evidence type="ECO:0000256" key="6">
    <source>
        <dbReference type="ARBA" id="ARBA00023136"/>
    </source>
</evidence>
<comment type="function">
    <text evidence="11">Receptor for RNL3/relaxin-3. Binding of the ligand inhibit cAMP accumulation.</text>
</comment>
<evidence type="ECO:0000256" key="5">
    <source>
        <dbReference type="ARBA" id="ARBA00023040"/>
    </source>
</evidence>
<evidence type="ECO:0000256" key="14">
    <source>
        <dbReference type="SAM" id="Phobius"/>
    </source>
</evidence>
<evidence type="ECO:0000256" key="11">
    <source>
        <dbReference type="ARBA" id="ARBA00057416"/>
    </source>
</evidence>
<feature type="transmembrane region" description="Helical" evidence="14">
    <location>
        <begin position="274"/>
        <end position="297"/>
    </location>
</feature>
<evidence type="ECO:0000256" key="3">
    <source>
        <dbReference type="ARBA" id="ARBA00022692"/>
    </source>
</evidence>
<dbReference type="GO" id="GO:0007204">
    <property type="term" value="P:positive regulation of cytosolic calcium ion concentration"/>
    <property type="evidence" value="ECO:0007669"/>
    <property type="project" value="TreeGrafter"/>
</dbReference>
<keyword evidence="9" id="KW-0325">Glycoprotein</keyword>
<evidence type="ECO:0000313" key="17">
    <source>
        <dbReference type="RefSeq" id="XP_008291980.1"/>
    </source>
</evidence>
<keyword evidence="5" id="KW-0297">G-protein coupled receptor</keyword>
<feature type="transmembrane region" description="Helical" evidence="14">
    <location>
        <begin position="179"/>
        <end position="197"/>
    </location>
</feature>
<feature type="transmembrane region" description="Helical" evidence="14">
    <location>
        <begin position="317"/>
        <end position="338"/>
    </location>
</feature>
<evidence type="ECO:0000256" key="8">
    <source>
        <dbReference type="ARBA" id="ARBA00023170"/>
    </source>
</evidence>
<dbReference type="PRINTS" id="PR00526">
    <property type="entry name" value="FMETLEUPHER"/>
</dbReference>
<keyword evidence="10" id="KW-0807">Transducer</keyword>
<name>A0A9Y4KCS9_9TELE</name>
<evidence type="ECO:0000256" key="12">
    <source>
        <dbReference type="ARBA" id="ARBA00069218"/>
    </source>
</evidence>
<evidence type="ECO:0000256" key="2">
    <source>
        <dbReference type="ARBA" id="ARBA00022475"/>
    </source>
</evidence>